<evidence type="ECO:0000313" key="10">
    <source>
        <dbReference type="Proteomes" id="UP000663760"/>
    </source>
</evidence>
<name>A0A7I8K063_SPIIN</name>
<feature type="region of interest" description="Disordered" evidence="7">
    <location>
        <begin position="8"/>
        <end position="48"/>
    </location>
</feature>
<feature type="transmembrane region" description="Helical" evidence="8">
    <location>
        <begin position="72"/>
        <end position="93"/>
    </location>
</feature>
<keyword evidence="2" id="KW-0328">Glycosyltransferase</keyword>
<accession>A0A7I8K063</accession>
<evidence type="ECO:0000256" key="2">
    <source>
        <dbReference type="ARBA" id="ARBA00022676"/>
    </source>
</evidence>
<keyword evidence="10" id="KW-1185">Reference proteome</keyword>
<dbReference type="Proteomes" id="UP000663760">
    <property type="component" value="Chromosome 1"/>
</dbReference>
<feature type="region of interest" description="Disordered" evidence="7">
    <location>
        <begin position="562"/>
        <end position="581"/>
    </location>
</feature>
<evidence type="ECO:0000256" key="6">
    <source>
        <dbReference type="ARBA" id="ARBA00030350"/>
    </source>
</evidence>
<evidence type="ECO:0000256" key="4">
    <source>
        <dbReference type="ARBA" id="ARBA00023253"/>
    </source>
</evidence>
<feature type="compositionally biased region" description="Basic residues" evidence="7">
    <location>
        <begin position="29"/>
        <end position="38"/>
    </location>
</feature>
<dbReference type="PIRSF" id="PIRSF009360">
    <property type="entry name" value="UCP009360"/>
    <property type="match status" value="1"/>
</dbReference>
<evidence type="ECO:0000256" key="7">
    <source>
        <dbReference type="SAM" id="MobiDB-lite"/>
    </source>
</evidence>
<keyword evidence="8" id="KW-0472">Membrane</keyword>
<dbReference type="PANTHER" id="PTHR31288:SF10">
    <property type="entry name" value="PROTEIN ESMERALDA 1"/>
    <property type="match status" value="1"/>
</dbReference>
<dbReference type="EMBL" id="LR746264">
    <property type="protein sequence ID" value="CAA7389686.1"/>
    <property type="molecule type" value="Genomic_DNA"/>
</dbReference>
<keyword evidence="5" id="KW-0119">Carbohydrate metabolism</keyword>
<sequence>MNAVYNRLLSNGGSGSTSPSPPASPMRSPRLRHGRPPKGGRFAQQQPWGQMRALPQRIAWALLSLLLRRQAIFLFAPLIYISGMLLYMGTVSLDVVPRIIMRPPPGSVYRSPHLYQRLRHEMDSDNSSDHSLAAIWRHPLKGGEWRPCINRSSNGLGYSNGYIYVEANGGLNQQRISICNAVAVAGYLNATLVIPNFHFHSVWKDPSKFRDIYDEEHFVSTLKSDVRVVAKVPDFIMERFGHNMSNVPNFKIKAWSPIHLYRDVVLPKLMEEKLIRISPFANRLSEDAPGDVQRLRCLANYEALRFSNPISSMAESLVARMRRHSLNDNGRYIAVHLRFEEDMVAFSCCVFDGGEKEKKDMDAARERGWRGKFTKRGRVIRPGAIRMNGKCPLTPLEVGLMLRGMGFNNNTSIYLASGKIYEAERTMAPLLEMFPLLQTKEMLASAEELAPFKNYSSRMAAIDYTVCLQSEVFVTTQGGNFPHFLIGHRRYLNGGHSKTIKPDKRKLALLFDNQNIGWRSLRRHLVNMRGHSDAKGIEIKRPSDSIYTYPCPDCMCRLSKSETSKVWSAQRTTPEGNPRSA</sequence>
<comment type="similarity">
    <text evidence="1">Belongs to the glycosyltransferase GT106 family.</text>
</comment>
<gene>
    <name evidence="9" type="ORF">SI8410_01001685</name>
</gene>
<dbReference type="InterPro" id="IPR019378">
    <property type="entry name" value="GDP-Fuc_O-FucTrfase"/>
</dbReference>
<evidence type="ECO:0000313" key="9">
    <source>
        <dbReference type="EMBL" id="CAA7389686.1"/>
    </source>
</evidence>
<dbReference type="CDD" id="cd11299">
    <property type="entry name" value="O-FucT_plant"/>
    <property type="match status" value="1"/>
</dbReference>
<dbReference type="InterPro" id="IPR024709">
    <property type="entry name" value="FucosylTrfase_pln"/>
</dbReference>
<evidence type="ECO:0000256" key="5">
    <source>
        <dbReference type="ARBA" id="ARBA00023277"/>
    </source>
</evidence>
<dbReference type="GO" id="GO:0016757">
    <property type="term" value="F:glycosyltransferase activity"/>
    <property type="evidence" value="ECO:0007669"/>
    <property type="project" value="UniProtKB-KW"/>
</dbReference>
<dbReference type="PANTHER" id="PTHR31288">
    <property type="entry name" value="O-FUCOSYLTRANSFERASE FAMILY PROTEIN"/>
    <property type="match status" value="1"/>
</dbReference>
<organism evidence="9 10">
    <name type="scientific">Spirodela intermedia</name>
    <name type="common">Intermediate duckweed</name>
    <dbReference type="NCBI Taxonomy" id="51605"/>
    <lineage>
        <taxon>Eukaryota</taxon>
        <taxon>Viridiplantae</taxon>
        <taxon>Streptophyta</taxon>
        <taxon>Embryophyta</taxon>
        <taxon>Tracheophyta</taxon>
        <taxon>Spermatophyta</taxon>
        <taxon>Magnoliopsida</taxon>
        <taxon>Liliopsida</taxon>
        <taxon>Araceae</taxon>
        <taxon>Lemnoideae</taxon>
        <taxon>Spirodela</taxon>
    </lineage>
</organism>
<reference evidence="9" key="1">
    <citation type="submission" date="2020-02" db="EMBL/GenBank/DDBJ databases">
        <authorList>
            <person name="Scholz U."/>
            <person name="Mascher M."/>
            <person name="Fiebig A."/>
        </authorList>
    </citation>
    <scope>NUCLEOTIDE SEQUENCE</scope>
</reference>
<evidence type="ECO:0000256" key="3">
    <source>
        <dbReference type="ARBA" id="ARBA00022679"/>
    </source>
</evidence>
<dbReference type="Pfam" id="PF10250">
    <property type="entry name" value="O-FucT"/>
    <property type="match status" value="1"/>
</dbReference>
<dbReference type="AlphaFoldDB" id="A0A7I8K063"/>
<evidence type="ECO:0000256" key="1">
    <source>
        <dbReference type="ARBA" id="ARBA00007737"/>
    </source>
</evidence>
<protein>
    <recommendedName>
        <fullName evidence="6">O-fucosyltransferase family protein</fullName>
    </recommendedName>
</protein>
<proteinExistence type="inferred from homology"/>
<keyword evidence="8" id="KW-0812">Transmembrane</keyword>
<feature type="compositionally biased region" description="Polar residues" evidence="7">
    <location>
        <begin position="564"/>
        <end position="581"/>
    </location>
</feature>
<keyword evidence="8" id="KW-1133">Transmembrane helix</keyword>
<dbReference type="OrthoDB" id="20368at2759"/>
<keyword evidence="4" id="KW-0294">Fucose metabolism</keyword>
<dbReference type="GO" id="GO:0006004">
    <property type="term" value="P:fucose metabolic process"/>
    <property type="evidence" value="ECO:0007669"/>
    <property type="project" value="UniProtKB-KW"/>
</dbReference>
<keyword evidence="3" id="KW-0808">Transferase</keyword>
<evidence type="ECO:0000256" key="8">
    <source>
        <dbReference type="SAM" id="Phobius"/>
    </source>
</evidence>